<evidence type="ECO:0000256" key="4">
    <source>
        <dbReference type="ARBA" id="ARBA00022801"/>
    </source>
</evidence>
<comment type="catalytic activity">
    <reaction evidence="6">
        <text>an N(4)-(oligosaccharide-(1-&gt;3)-[oligosaccharide-(1-&gt;6)]-beta-D-Man-(1-&gt;4)-beta-D-GlcNAc-(1-&gt;4)-alpha-D-GlcNAc)-L-asparaginyl-[protein] + H2O = an oligosaccharide-(1-&gt;3)-[oligosaccharide-(1-&gt;6)]-beta-D-Man-(1-&gt;4)-D-GlcNAc + N(4)-(N-acetyl-beta-D-glucosaminyl)-L-asparaginyl-[protein]</text>
        <dbReference type="Rhea" id="RHEA:73067"/>
        <dbReference type="Rhea" id="RHEA-COMP:12603"/>
        <dbReference type="Rhea" id="RHEA-COMP:18176"/>
        <dbReference type="ChEBI" id="CHEBI:15377"/>
        <dbReference type="ChEBI" id="CHEBI:132248"/>
        <dbReference type="ChEBI" id="CHEBI:192714"/>
        <dbReference type="ChEBI" id="CHEBI:192715"/>
        <dbReference type="EC" id="3.2.1.96"/>
    </reaction>
</comment>
<evidence type="ECO:0000313" key="10">
    <source>
        <dbReference type="EMBL" id="SDG11161.1"/>
    </source>
</evidence>
<dbReference type="GO" id="GO:0005975">
    <property type="term" value="P:carbohydrate metabolic process"/>
    <property type="evidence" value="ECO:0007669"/>
    <property type="project" value="InterPro"/>
</dbReference>
<reference evidence="10 11" key="1">
    <citation type="submission" date="2016-10" db="EMBL/GenBank/DDBJ databases">
        <authorList>
            <person name="de Groot N.N."/>
        </authorList>
    </citation>
    <scope>NUCLEOTIDE SEQUENCE [LARGE SCALE GENOMIC DNA]</scope>
    <source>
        <strain evidence="10 11">DSM 527</strain>
    </source>
</reference>
<dbReference type="SUPFAM" id="SSF51445">
    <property type="entry name" value="(Trans)glycosidases"/>
    <property type="match status" value="1"/>
</dbReference>
<dbReference type="EC" id="3.2.1.96" evidence="2"/>
<evidence type="ECO:0000256" key="7">
    <source>
        <dbReference type="SAM" id="MobiDB-lite"/>
    </source>
</evidence>
<dbReference type="RefSeq" id="WP_089833093.1">
    <property type="nucleotide sequence ID" value="NZ_FNBN01000003.1"/>
</dbReference>
<feature type="signal peptide" evidence="8">
    <location>
        <begin position="1"/>
        <end position="25"/>
    </location>
</feature>
<dbReference type="EMBL" id="FNBN01000003">
    <property type="protein sequence ID" value="SDG11161.1"/>
    <property type="molecule type" value="Genomic_DNA"/>
</dbReference>
<proteinExistence type="inferred from homology"/>
<dbReference type="Pfam" id="PF23916">
    <property type="entry name" value="TIM-barrel_EndoS"/>
    <property type="match status" value="1"/>
</dbReference>
<sequence length="328" mass="35896">MKPKFYIIVKTSALLLCLSTMLTLSNSCKKDNNNPPGPGPDTTHQEDTSPFYGKPLTKRPIMVDYWGGCCYDRSTVGPLDAMPDGVDVVNIFTLGIGRTTAGGWEFEHRGVSGQNEWSDVLTKAHALQKRGIRIVATSFAGALVKLSSAAADSMAKVVKDSLDKWKFDGIDLDLEYGNVRTANIDSSIIALSKYLGPVSKTGRILSVVDYNNYNLEQIKRSKQYIDYVMTMSYWNKATDVMKWIKSYGDGIGNRQNVLIGVGAGCAINAGQATVPGEELKIADTLRASAPGSGMMEFIFGCSYHNKDQSGNITKDISYTTNIIQRLKK</sequence>
<dbReference type="STRING" id="104663.SAMN04488121_103501"/>
<evidence type="ECO:0000256" key="2">
    <source>
        <dbReference type="ARBA" id="ARBA00012566"/>
    </source>
</evidence>
<dbReference type="InterPro" id="IPR057016">
    <property type="entry name" value="EndoS_F2-like_TIM-barrel"/>
</dbReference>
<evidence type="ECO:0000256" key="3">
    <source>
        <dbReference type="ARBA" id="ARBA00022729"/>
    </source>
</evidence>
<evidence type="ECO:0000256" key="5">
    <source>
        <dbReference type="ARBA" id="ARBA00023295"/>
    </source>
</evidence>
<dbReference type="OrthoDB" id="7183084at2"/>
<keyword evidence="4 10" id="KW-0378">Hydrolase</keyword>
<organism evidence="10 11">
    <name type="scientific">Chitinophaga filiformis</name>
    <name type="common">Myxococcus filiformis</name>
    <name type="synonym">Flexibacter filiformis</name>
    <dbReference type="NCBI Taxonomy" id="104663"/>
    <lineage>
        <taxon>Bacteria</taxon>
        <taxon>Pseudomonadati</taxon>
        <taxon>Bacteroidota</taxon>
        <taxon>Chitinophagia</taxon>
        <taxon>Chitinophagales</taxon>
        <taxon>Chitinophagaceae</taxon>
        <taxon>Chitinophaga</taxon>
    </lineage>
</organism>
<dbReference type="PROSITE" id="PS01095">
    <property type="entry name" value="GH18_1"/>
    <property type="match status" value="1"/>
</dbReference>
<evidence type="ECO:0000256" key="8">
    <source>
        <dbReference type="SAM" id="SignalP"/>
    </source>
</evidence>
<dbReference type="Gene3D" id="3.20.20.80">
    <property type="entry name" value="Glycosidases"/>
    <property type="match status" value="1"/>
</dbReference>
<feature type="chain" id="PRO_5011455277" description="mannosyl-glycoprotein endo-beta-N-acetylglucosaminidase" evidence="8">
    <location>
        <begin position="26"/>
        <end position="328"/>
    </location>
</feature>
<dbReference type="InterPro" id="IPR001579">
    <property type="entry name" value="Glyco_hydro_18_chit_AS"/>
</dbReference>
<name>A0A1G7RK81_CHIFI</name>
<dbReference type="Proteomes" id="UP000199045">
    <property type="component" value="Unassembled WGS sequence"/>
</dbReference>
<evidence type="ECO:0000256" key="6">
    <source>
        <dbReference type="ARBA" id="ARBA00034414"/>
    </source>
</evidence>
<dbReference type="InterPro" id="IPR017853">
    <property type="entry name" value="GH"/>
</dbReference>
<feature type="domain" description="Endo-beta-N-acetylglucosaminidase EndoS/F2-like TIM-barrel" evidence="9">
    <location>
        <begin position="78"/>
        <end position="260"/>
    </location>
</feature>
<comment type="similarity">
    <text evidence="1">Belongs to the glycosyl hydrolase 18 family.</text>
</comment>
<evidence type="ECO:0000256" key="1">
    <source>
        <dbReference type="ARBA" id="ARBA00009336"/>
    </source>
</evidence>
<gene>
    <name evidence="10" type="ORF">SAMN04488121_103501</name>
</gene>
<evidence type="ECO:0000313" key="11">
    <source>
        <dbReference type="Proteomes" id="UP000199045"/>
    </source>
</evidence>
<accession>A0A1G7RK81</accession>
<feature type="region of interest" description="Disordered" evidence="7">
    <location>
        <begin position="29"/>
        <end position="51"/>
    </location>
</feature>
<evidence type="ECO:0000259" key="9">
    <source>
        <dbReference type="Pfam" id="PF23916"/>
    </source>
</evidence>
<dbReference type="GO" id="GO:0033925">
    <property type="term" value="F:mannosyl-glycoprotein endo-beta-N-acetylglucosaminidase activity"/>
    <property type="evidence" value="ECO:0007669"/>
    <property type="project" value="UniProtKB-EC"/>
</dbReference>
<keyword evidence="3 8" id="KW-0732">Signal</keyword>
<dbReference type="AlphaFoldDB" id="A0A1G7RK81"/>
<keyword evidence="5" id="KW-0326">Glycosidase</keyword>
<protein>
    <recommendedName>
        <fullName evidence="2">mannosyl-glycoprotein endo-beta-N-acetylglucosaminidase</fullName>
        <ecNumber evidence="2">3.2.1.96</ecNumber>
    </recommendedName>
</protein>